<gene>
    <name evidence="2" type="ORF">RN50_00344</name>
</gene>
<dbReference type="Proteomes" id="UP000033572">
    <property type="component" value="Unassembled WGS sequence"/>
</dbReference>
<dbReference type="AlphaFoldDB" id="A0A0F0L027"/>
<dbReference type="GeneID" id="94442966"/>
<keyword evidence="3" id="KW-1185">Reference proteome</keyword>
<dbReference type="EMBL" id="JYIU01000024">
    <property type="protein sequence ID" value="KJL26059.1"/>
    <property type="molecule type" value="Genomic_DNA"/>
</dbReference>
<dbReference type="KEGG" id="mfol:DXT68_01025"/>
<evidence type="ECO:0000256" key="1">
    <source>
        <dbReference type="SAM" id="SignalP"/>
    </source>
</evidence>
<protein>
    <recommendedName>
        <fullName evidence="4">Lipoprotein</fullName>
    </recommendedName>
</protein>
<keyword evidence="1" id="KW-0732">Signal</keyword>
<reference evidence="2 3" key="1">
    <citation type="submission" date="2015-02" db="EMBL/GenBank/DDBJ databases">
        <title>Draft genome sequences of ten Microbacterium spp. with emphasis on heavy metal contaminated environments.</title>
        <authorList>
            <person name="Corretto E."/>
        </authorList>
    </citation>
    <scope>NUCLEOTIDE SEQUENCE [LARGE SCALE GENOMIC DNA]</scope>
    <source>
        <strain evidence="2 3">DSM 12966</strain>
    </source>
</reference>
<evidence type="ECO:0000313" key="3">
    <source>
        <dbReference type="Proteomes" id="UP000033572"/>
    </source>
</evidence>
<sequence>MKKLPALTTLAVGILLLSGCSQASTIAACGQVAAQAVQVSGVIESFSSPTPEAAQAALAEVKTVAEKIRGIDGPAEFVTLRDSWATSIDAFATEGEKAITGDVSGVDAASTQLRTATDAIVAYCTP</sequence>
<feature type="chain" id="PRO_5002444775" description="Lipoprotein" evidence="1">
    <location>
        <begin position="24"/>
        <end position="126"/>
    </location>
</feature>
<accession>A0A0F0L027</accession>
<name>A0A0F0L027_9MICO</name>
<organism evidence="2 3">
    <name type="scientific">Microbacterium foliorum</name>
    <dbReference type="NCBI Taxonomy" id="104336"/>
    <lineage>
        <taxon>Bacteria</taxon>
        <taxon>Bacillati</taxon>
        <taxon>Actinomycetota</taxon>
        <taxon>Actinomycetes</taxon>
        <taxon>Micrococcales</taxon>
        <taxon>Microbacteriaceae</taxon>
        <taxon>Microbacterium</taxon>
    </lineage>
</organism>
<feature type="signal peptide" evidence="1">
    <location>
        <begin position="1"/>
        <end position="23"/>
    </location>
</feature>
<dbReference type="PATRIC" id="fig|104336.4.peg.360"/>
<comment type="caution">
    <text evidence="2">The sequence shown here is derived from an EMBL/GenBank/DDBJ whole genome shotgun (WGS) entry which is preliminary data.</text>
</comment>
<evidence type="ECO:0008006" key="4">
    <source>
        <dbReference type="Google" id="ProtNLM"/>
    </source>
</evidence>
<proteinExistence type="predicted"/>
<dbReference type="RefSeq" id="WP_045252787.1">
    <property type="nucleotide sequence ID" value="NZ_CP031425.1"/>
</dbReference>
<dbReference type="PROSITE" id="PS51257">
    <property type="entry name" value="PROKAR_LIPOPROTEIN"/>
    <property type="match status" value="1"/>
</dbReference>
<evidence type="ECO:0000313" key="2">
    <source>
        <dbReference type="EMBL" id="KJL26059.1"/>
    </source>
</evidence>